<comment type="caution">
    <text evidence="9">Lacks conserved residue(s) required for the propagation of feature annotation.</text>
</comment>
<name>A0A2M7UW34_9BACT</name>
<keyword evidence="3 9" id="KW-0658">Purine biosynthesis</keyword>
<dbReference type="Pfam" id="PF02882">
    <property type="entry name" value="THF_DHG_CYH_C"/>
    <property type="match status" value="1"/>
</dbReference>
<evidence type="ECO:0000256" key="8">
    <source>
        <dbReference type="ARBA" id="ARBA00023268"/>
    </source>
</evidence>
<dbReference type="HAMAP" id="MF_01576">
    <property type="entry name" value="THF_DHG_CYH"/>
    <property type="match status" value="1"/>
</dbReference>
<evidence type="ECO:0000256" key="1">
    <source>
        <dbReference type="ARBA" id="ARBA00004777"/>
    </source>
</evidence>
<feature type="binding site" evidence="9">
    <location>
        <begin position="160"/>
        <end position="162"/>
    </location>
    <ligand>
        <name>NADP(+)</name>
        <dbReference type="ChEBI" id="CHEBI:58349"/>
    </ligand>
</feature>
<evidence type="ECO:0000256" key="7">
    <source>
        <dbReference type="ARBA" id="ARBA00023167"/>
    </source>
</evidence>
<comment type="catalytic activity">
    <reaction evidence="9">
        <text>(6R)-5,10-methenyltetrahydrofolate + H2O = (6R)-10-formyltetrahydrofolate + H(+)</text>
        <dbReference type="Rhea" id="RHEA:23700"/>
        <dbReference type="ChEBI" id="CHEBI:15377"/>
        <dbReference type="ChEBI" id="CHEBI:15378"/>
        <dbReference type="ChEBI" id="CHEBI:57455"/>
        <dbReference type="ChEBI" id="CHEBI:195366"/>
        <dbReference type="EC" id="3.5.4.9"/>
    </reaction>
</comment>
<evidence type="ECO:0000313" key="13">
    <source>
        <dbReference type="Proteomes" id="UP000230081"/>
    </source>
</evidence>
<keyword evidence="8 9" id="KW-0511">Multifunctional enzyme</keyword>
<dbReference type="EC" id="3.5.4.9" evidence="9"/>
<evidence type="ECO:0000259" key="10">
    <source>
        <dbReference type="Pfam" id="PF00763"/>
    </source>
</evidence>
<dbReference type="SUPFAM" id="SSF51735">
    <property type="entry name" value="NAD(P)-binding Rossmann-fold domains"/>
    <property type="match status" value="1"/>
</dbReference>
<evidence type="ECO:0000256" key="4">
    <source>
        <dbReference type="ARBA" id="ARBA00022801"/>
    </source>
</evidence>
<dbReference type="Proteomes" id="UP000230081">
    <property type="component" value="Unassembled WGS sequence"/>
</dbReference>
<keyword evidence="5 9" id="KW-0521">NADP</keyword>
<evidence type="ECO:0000256" key="3">
    <source>
        <dbReference type="ARBA" id="ARBA00022755"/>
    </source>
</evidence>
<dbReference type="InterPro" id="IPR020631">
    <property type="entry name" value="THF_DH/CycHdrlase_NAD-bd_dom"/>
</dbReference>
<dbReference type="SUPFAM" id="SSF53223">
    <property type="entry name" value="Aminoacid dehydrogenase-like, N-terminal domain"/>
    <property type="match status" value="1"/>
</dbReference>
<dbReference type="GO" id="GO:0009086">
    <property type="term" value="P:methionine biosynthetic process"/>
    <property type="evidence" value="ECO:0007669"/>
    <property type="project" value="UniProtKB-KW"/>
</dbReference>
<comment type="caution">
    <text evidence="12">The sequence shown here is derived from an EMBL/GenBank/DDBJ whole genome shotgun (WGS) entry which is preliminary data.</text>
</comment>
<organism evidence="12 13">
    <name type="scientific">Candidatus Nealsonbacteria bacterium CG_4_10_14_0_2_um_filter_39_15</name>
    <dbReference type="NCBI Taxonomy" id="1974681"/>
    <lineage>
        <taxon>Bacteria</taxon>
        <taxon>Candidatus Nealsoniibacteriota</taxon>
    </lineage>
</organism>
<dbReference type="Gene3D" id="3.40.50.720">
    <property type="entry name" value="NAD(P)-binding Rossmann-like Domain"/>
    <property type="match status" value="1"/>
</dbReference>
<proteinExistence type="inferred from homology"/>
<keyword evidence="2 9" id="KW-0554">One-carbon metabolism</keyword>
<comment type="similarity">
    <text evidence="9">Belongs to the tetrahydrofolate dehydrogenase/cyclohydrolase family.</text>
</comment>
<evidence type="ECO:0000259" key="11">
    <source>
        <dbReference type="Pfam" id="PF02882"/>
    </source>
</evidence>
<keyword evidence="9" id="KW-0368">Histidine biosynthesis</keyword>
<evidence type="ECO:0000313" key="12">
    <source>
        <dbReference type="EMBL" id="PIZ88199.1"/>
    </source>
</evidence>
<dbReference type="GO" id="GO:0000105">
    <property type="term" value="P:L-histidine biosynthetic process"/>
    <property type="evidence" value="ECO:0007669"/>
    <property type="project" value="UniProtKB-KW"/>
</dbReference>
<dbReference type="GO" id="GO:0006164">
    <property type="term" value="P:purine nucleotide biosynthetic process"/>
    <property type="evidence" value="ECO:0007669"/>
    <property type="project" value="UniProtKB-KW"/>
</dbReference>
<dbReference type="Gene3D" id="3.40.50.10860">
    <property type="entry name" value="Leucine Dehydrogenase, chain A, domain 1"/>
    <property type="match status" value="1"/>
</dbReference>
<dbReference type="PRINTS" id="PR00085">
    <property type="entry name" value="THFDHDRGNASE"/>
</dbReference>
<dbReference type="GO" id="GO:0035999">
    <property type="term" value="P:tetrahydrofolate interconversion"/>
    <property type="evidence" value="ECO:0007669"/>
    <property type="project" value="UniProtKB-UniRule"/>
</dbReference>
<dbReference type="InterPro" id="IPR000672">
    <property type="entry name" value="THF_DH/CycHdrlase"/>
</dbReference>
<feature type="domain" description="Tetrahydrofolate dehydrogenase/cyclohydrolase NAD(P)-binding" evidence="11">
    <location>
        <begin position="134"/>
        <end position="273"/>
    </location>
</feature>
<dbReference type="PANTHER" id="PTHR48099:SF5">
    <property type="entry name" value="C-1-TETRAHYDROFOLATE SYNTHASE, CYTOPLASMIC"/>
    <property type="match status" value="1"/>
</dbReference>
<dbReference type="InterPro" id="IPR036291">
    <property type="entry name" value="NAD(P)-bd_dom_sf"/>
</dbReference>
<dbReference type="CDD" id="cd01080">
    <property type="entry name" value="NAD_bind_m-THF_DH_Cyclohyd"/>
    <property type="match status" value="1"/>
</dbReference>
<dbReference type="GO" id="GO:0005829">
    <property type="term" value="C:cytosol"/>
    <property type="evidence" value="ECO:0007669"/>
    <property type="project" value="TreeGrafter"/>
</dbReference>
<comment type="subunit">
    <text evidence="9">Homodimer.</text>
</comment>
<comment type="function">
    <text evidence="9">Catalyzes the oxidation of 5,10-methylenetetrahydrofolate to 5,10-methenyltetrahydrofolate and then the hydrolysis of 5,10-methenyltetrahydrofolate to 10-formyltetrahydrofolate.</text>
</comment>
<dbReference type="GO" id="GO:0004488">
    <property type="term" value="F:methylenetetrahydrofolate dehydrogenase (NADP+) activity"/>
    <property type="evidence" value="ECO:0007669"/>
    <property type="project" value="UniProtKB-UniRule"/>
</dbReference>
<dbReference type="EMBL" id="PFPA01000033">
    <property type="protein sequence ID" value="PIZ88199.1"/>
    <property type="molecule type" value="Genomic_DNA"/>
</dbReference>
<keyword evidence="9" id="KW-0028">Amino-acid biosynthesis</keyword>
<keyword evidence="6 9" id="KW-0560">Oxidoreductase</keyword>
<comment type="catalytic activity">
    <reaction evidence="9">
        <text>(6R)-5,10-methylene-5,6,7,8-tetrahydrofolate + NADP(+) = (6R)-5,10-methenyltetrahydrofolate + NADPH</text>
        <dbReference type="Rhea" id="RHEA:22812"/>
        <dbReference type="ChEBI" id="CHEBI:15636"/>
        <dbReference type="ChEBI" id="CHEBI:57455"/>
        <dbReference type="ChEBI" id="CHEBI:57783"/>
        <dbReference type="ChEBI" id="CHEBI:58349"/>
        <dbReference type="EC" id="1.5.1.5"/>
    </reaction>
</comment>
<keyword evidence="4 9" id="KW-0378">Hydrolase</keyword>
<evidence type="ECO:0000256" key="6">
    <source>
        <dbReference type="ARBA" id="ARBA00023002"/>
    </source>
</evidence>
<dbReference type="Pfam" id="PF00763">
    <property type="entry name" value="THF_DHG_CYH"/>
    <property type="match status" value="1"/>
</dbReference>
<keyword evidence="7 9" id="KW-0486">Methionine biosynthesis</keyword>
<sequence>MKILDGKKLAEKILANLKKEAEKFKPRLSLAVVQVGENLISQVFINQKKKACEKIGVGFKLFKFPAKIKDSELKKAIEKIVKIPANSGVIIQLPLPKRFFPEDFLNLITEEKDVDVLSEHSLGKFYQGTLEILPPTVNGILQLLKDYKIVLKGKNVVIVGAGRLVGFPLATQLLKAKATLSVLNEFTKDAPFFTKKADILVSAVGKPDLIKANMFKKGVVVIDAGSSRKNGKVVGDVDFESASKKASHITPVPGGVGPLTVACLLENLVKLNKK</sequence>
<accession>A0A2M7UW34</accession>
<dbReference type="UniPathway" id="UPA00193"/>
<dbReference type="EC" id="1.5.1.5" evidence="9"/>
<evidence type="ECO:0000256" key="5">
    <source>
        <dbReference type="ARBA" id="ARBA00022857"/>
    </source>
</evidence>
<protein>
    <recommendedName>
        <fullName evidence="9">Bifunctional protein FolD</fullName>
    </recommendedName>
    <domain>
        <recommendedName>
            <fullName evidence="9">Methylenetetrahydrofolate dehydrogenase</fullName>
            <ecNumber evidence="9">1.5.1.5</ecNumber>
        </recommendedName>
    </domain>
    <domain>
        <recommendedName>
            <fullName evidence="9">Methenyltetrahydrofolate cyclohydrolase</fullName>
            <ecNumber evidence="9">3.5.4.9</ecNumber>
        </recommendedName>
    </domain>
</protein>
<dbReference type="AlphaFoldDB" id="A0A2M7UW34"/>
<dbReference type="PANTHER" id="PTHR48099">
    <property type="entry name" value="C-1-TETRAHYDROFOLATE SYNTHASE, CYTOPLASMIC-RELATED"/>
    <property type="match status" value="1"/>
</dbReference>
<gene>
    <name evidence="9" type="primary">folD</name>
    <name evidence="12" type="ORF">COX91_01450</name>
</gene>
<dbReference type="InterPro" id="IPR020630">
    <property type="entry name" value="THF_DH/CycHdrlase_cat_dom"/>
</dbReference>
<comment type="pathway">
    <text evidence="1 9">One-carbon metabolism; tetrahydrofolate interconversion.</text>
</comment>
<dbReference type="InterPro" id="IPR046346">
    <property type="entry name" value="Aminoacid_DH-like_N_sf"/>
</dbReference>
<evidence type="ECO:0000256" key="9">
    <source>
        <dbReference type="HAMAP-Rule" id="MF_01576"/>
    </source>
</evidence>
<feature type="domain" description="Tetrahydrofolate dehydrogenase/cyclohydrolase catalytic" evidence="10">
    <location>
        <begin position="4"/>
        <end position="115"/>
    </location>
</feature>
<evidence type="ECO:0000256" key="2">
    <source>
        <dbReference type="ARBA" id="ARBA00022563"/>
    </source>
</evidence>
<reference evidence="13" key="1">
    <citation type="submission" date="2017-09" db="EMBL/GenBank/DDBJ databases">
        <title>Depth-based differentiation of microbial function through sediment-hosted aquifers and enrichment of novel symbionts in the deep terrestrial subsurface.</title>
        <authorList>
            <person name="Probst A.J."/>
            <person name="Ladd B."/>
            <person name="Jarett J.K."/>
            <person name="Geller-Mcgrath D.E."/>
            <person name="Sieber C.M.K."/>
            <person name="Emerson J.B."/>
            <person name="Anantharaman K."/>
            <person name="Thomas B.C."/>
            <person name="Malmstrom R."/>
            <person name="Stieglmeier M."/>
            <person name="Klingl A."/>
            <person name="Woyke T."/>
            <person name="Ryan C.M."/>
            <person name="Banfield J.F."/>
        </authorList>
    </citation>
    <scope>NUCLEOTIDE SEQUENCE [LARGE SCALE GENOMIC DNA]</scope>
</reference>
<dbReference type="GO" id="GO:0004477">
    <property type="term" value="F:methenyltetrahydrofolate cyclohydrolase activity"/>
    <property type="evidence" value="ECO:0007669"/>
    <property type="project" value="UniProtKB-UniRule"/>
</dbReference>